<evidence type="ECO:0000256" key="5">
    <source>
        <dbReference type="ARBA" id="ARBA00022729"/>
    </source>
</evidence>
<dbReference type="RefSeq" id="XP_022667747.1">
    <property type="nucleotide sequence ID" value="XM_022812012.1"/>
</dbReference>
<evidence type="ECO:0000313" key="13">
    <source>
        <dbReference type="EnsemblMetazoa" id="XP_022667747"/>
    </source>
</evidence>
<dbReference type="GO" id="GO:0007219">
    <property type="term" value="P:Notch signaling pathway"/>
    <property type="evidence" value="ECO:0007669"/>
    <property type="project" value="UniProtKB-KW"/>
</dbReference>
<evidence type="ECO:0000313" key="14">
    <source>
        <dbReference type="Proteomes" id="UP000594260"/>
    </source>
</evidence>
<evidence type="ECO:0000256" key="3">
    <source>
        <dbReference type="ARBA" id="ARBA00015303"/>
    </source>
</evidence>
<evidence type="ECO:0000256" key="9">
    <source>
        <dbReference type="ARBA" id="ARBA00023180"/>
    </source>
</evidence>
<evidence type="ECO:0000256" key="11">
    <source>
        <dbReference type="SAM" id="SignalP"/>
    </source>
</evidence>
<evidence type="ECO:0000256" key="7">
    <source>
        <dbReference type="ARBA" id="ARBA00022989"/>
    </source>
</evidence>
<dbReference type="PANTHER" id="PTHR21092">
    <property type="entry name" value="NICASTRIN"/>
    <property type="match status" value="1"/>
</dbReference>
<protein>
    <recommendedName>
        <fullName evidence="3">Nicastrin</fullName>
    </recommendedName>
</protein>
<comment type="subcellular location">
    <subcellularLocation>
        <location evidence="1">Membrane</location>
        <topology evidence="1">Single-pass type I membrane protein</topology>
    </subcellularLocation>
</comment>
<dbReference type="InParanoid" id="A0A7M7KJK5"/>
<dbReference type="Pfam" id="PF05450">
    <property type="entry name" value="Nicastrin"/>
    <property type="match status" value="1"/>
</dbReference>
<dbReference type="InterPro" id="IPR008710">
    <property type="entry name" value="Nicastrin"/>
</dbReference>
<reference evidence="13" key="1">
    <citation type="submission" date="2021-01" db="UniProtKB">
        <authorList>
            <consortium name="EnsemblMetazoa"/>
        </authorList>
    </citation>
    <scope>IDENTIFICATION</scope>
</reference>
<dbReference type="GeneID" id="111253096"/>
<feature type="domain" description="Nicastrin small lobe" evidence="12">
    <location>
        <begin position="40"/>
        <end position="208"/>
    </location>
</feature>
<dbReference type="EnsemblMetazoa" id="XM_022812012">
    <property type="protein sequence ID" value="XP_022667747"/>
    <property type="gene ID" value="LOC111253096"/>
</dbReference>
<name>A0A7M7KJK5_VARDE</name>
<evidence type="ECO:0000256" key="4">
    <source>
        <dbReference type="ARBA" id="ARBA00022692"/>
    </source>
</evidence>
<dbReference type="InterPro" id="IPR041084">
    <property type="entry name" value="Ncstrn_small"/>
</dbReference>
<evidence type="ECO:0000256" key="2">
    <source>
        <dbReference type="ARBA" id="ARBA00007717"/>
    </source>
</evidence>
<dbReference type="OrthoDB" id="755951at2759"/>
<dbReference type="CTD" id="42964"/>
<feature type="chain" id="PRO_5033914743" description="Nicastrin" evidence="11">
    <location>
        <begin position="24"/>
        <end position="671"/>
    </location>
</feature>
<dbReference type="KEGG" id="vde:111253096"/>
<proteinExistence type="inferred from homology"/>
<evidence type="ECO:0000256" key="10">
    <source>
        <dbReference type="SAM" id="Phobius"/>
    </source>
</evidence>
<dbReference type="RefSeq" id="XP_022667748.1">
    <property type="nucleotide sequence ID" value="XM_022812013.1"/>
</dbReference>
<feature type="signal peptide" evidence="11">
    <location>
        <begin position="1"/>
        <end position="23"/>
    </location>
</feature>
<dbReference type="SUPFAM" id="SSF53187">
    <property type="entry name" value="Zn-dependent exopeptidases"/>
    <property type="match status" value="1"/>
</dbReference>
<comment type="similarity">
    <text evidence="2">Belongs to the nicastrin family.</text>
</comment>
<keyword evidence="14" id="KW-1185">Reference proteome</keyword>
<dbReference type="AlphaFoldDB" id="A0A7M7KJK5"/>
<keyword evidence="4 10" id="KW-0812">Transmembrane</keyword>
<dbReference type="OMA" id="ECVYPGV"/>
<dbReference type="GO" id="GO:0007220">
    <property type="term" value="P:Notch receptor processing"/>
    <property type="evidence" value="ECO:0007669"/>
    <property type="project" value="TreeGrafter"/>
</dbReference>
<evidence type="ECO:0000256" key="6">
    <source>
        <dbReference type="ARBA" id="ARBA00022976"/>
    </source>
</evidence>
<evidence type="ECO:0000256" key="1">
    <source>
        <dbReference type="ARBA" id="ARBA00004479"/>
    </source>
</evidence>
<dbReference type="Gene3D" id="3.40.630.10">
    <property type="entry name" value="Zn peptidases"/>
    <property type="match status" value="1"/>
</dbReference>
<keyword evidence="5 11" id="KW-0732">Signal</keyword>
<evidence type="ECO:0000259" key="12">
    <source>
        <dbReference type="Pfam" id="PF18266"/>
    </source>
</evidence>
<keyword evidence="6" id="KW-0914">Notch signaling pathway</keyword>
<dbReference type="Proteomes" id="UP000594260">
    <property type="component" value="Unplaced"/>
</dbReference>
<dbReference type="GO" id="GO:0016485">
    <property type="term" value="P:protein processing"/>
    <property type="evidence" value="ECO:0007669"/>
    <property type="project" value="InterPro"/>
</dbReference>
<dbReference type="EnsemblMetazoa" id="XM_022812013">
    <property type="protein sequence ID" value="XP_022667748"/>
    <property type="gene ID" value="LOC111253096"/>
</dbReference>
<dbReference type="Pfam" id="PF18266">
    <property type="entry name" value="Ncstrn_small"/>
    <property type="match status" value="1"/>
</dbReference>
<keyword evidence="7 10" id="KW-1133">Transmembrane helix</keyword>
<dbReference type="GO" id="GO:0005886">
    <property type="term" value="C:plasma membrane"/>
    <property type="evidence" value="ECO:0007669"/>
    <property type="project" value="TreeGrafter"/>
</dbReference>
<sequence>MWSAICATAGFFLLAARTPLSVSANSGVPVQEQWDIDHFCFRRLNKTHQVGCSSSISGNVGVIHLIESNADAKYVIGNGPSNMYVPVIADTDLSVQLLDKFIESKRVAGVIIFRNGSAPTSFSPDDTCPNRYSNYHTDQQSCQWNKHPDNKMTSAFFRDYPFPMFYVKNGTIIGKLRDCFNKFNRQVSNYTTFEKRKCAVKLYSPMNAAVDTVTCLRRSRLSVVITAPKGFCDPLGDNNVVTIVPANRSPEEKGSFANKTMILVARMDTFSMFDNFAPGADTAVTGIVSIIAAADAISKMSSKVPLKYNILFALFNGEAFDYIGSSRFVYDLIKGKAPYNMTDKNILSLIEFNQLIPENKDKPEWFAYVDNQQYQDNNATKETLDKIMGGLKINNVTKGALPPASAHSFLRLLSSSPSVVITNHRDRYVNKYYNSFFDDDPHRVQNLTELAKNLRVIVEKASNTIFRLAGSNNDESVKVNQTLIEDLLECFLVNASCSLFRSVVNEQSKVLLRKEPLQLYVGVGGVHIQTQIAYLVLASVSGEVVENITDMKSCKLKKDGSEWSFEWMFGPAPTKEQPGICVRHRVLLQAAVSPYFENPDNDDENDYAKYSTWTESVWSASRLELFVQASRRCELVAILSGIVILVVSSVLTFLVYRQADVIFEQASPVAC</sequence>
<keyword evidence="9" id="KW-0325">Glycoprotein</keyword>
<feature type="transmembrane region" description="Helical" evidence="10">
    <location>
        <begin position="635"/>
        <end position="656"/>
    </location>
</feature>
<dbReference type="FunCoup" id="A0A7M7KJK5">
    <property type="interactions" value="1721"/>
</dbReference>
<accession>A0A7M7KJK5</accession>
<keyword evidence="8 10" id="KW-0472">Membrane</keyword>
<organism evidence="13 14">
    <name type="scientific">Varroa destructor</name>
    <name type="common">Honeybee mite</name>
    <dbReference type="NCBI Taxonomy" id="109461"/>
    <lineage>
        <taxon>Eukaryota</taxon>
        <taxon>Metazoa</taxon>
        <taxon>Ecdysozoa</taxon>
        <taxon>Arthropoda</taxon>
        <taxon>Chelicerata</taxon>
        <taxon>Arachnida</taxon>
        <taxon>Acari</taxon>
        <taxon>Parasitiformes</taxon>
        <taxon>Mesostigmata</taxon>
        <taxon>Gamasina</taxon>
        <taxon>Dermanyssoidea</taxon>
        <taxon>Varroidae</taxon>
        <taxon>Varroa</taxon>
    </lineage>
</organism>
<evidence type="ECO:0000256" key="8">
    <source>
        <dbReference type="ARBA" id="ARBA00023136"/>
    </source>
</evidence>
<dbReference type="PANTHER" id="PTHR21092:SF0">
    <property type="entry name" value="NICASTRIN"/>
    <property type="match status" value="1"/>
</dbReference>